<keyword evidence="2" id="KW-1133">Transmembrane helix</keyword>
<feature type="transmembrane region" description="Helical" evidence="2">
    <location>
        <begin position="12"/>
        <end position="42"/>
    </location>
</feature>
<evidence type="ECO:0000313" key="3">
    <source>
        <dbReference type="EMBL" id="UOE39878.1"/>
    </source>
</evidence>
<keyword evidence="2" id="KW-0812">Transmembrane</keyword>
<keyword evidence="2" id="KW-0472">Membrane</keyword>
<proteinExistence type="predicted"/>
<dbReference type="Proteomes" id="UP000831460">
    <property type="component" value="Chromosome"/>
</dbReference>
<sequence length="335" mass="35506">MYNDPSGELFWFAALVPIIGKFFAAVVAGAIGGAIIGSALYLGQAFITGNFSWGGFAKSFFVGTLTGAISGGLGQVFSAAGFWATVGNGALAGAGSGGITSLINGTNFFEGLIKGAVIGGIVGGVSWGIRNMTNNKVTSDHGIEVDSQSQNNPSQSADANDAKETFNKNWKKAYESTENVKKTYLMKKGSIPSGYKVDPQTGAFIKDGNSYNGVARTTYASGETGAKALYTKIYLADSAYSSVGQLNYTMGHELGHAVINNNFGFNNEYNKIISEISLLDTQAHRAIQFTGQKFLNLNSWQSLGITGAYNNSFLGGIYPENNLIRLLKPLIIKIR</sequence>
<accession>A0ABY4BL02</accession>
<dbReference type="EMBL" id="CP094532">
    <property type="protein sequence ID" value="UOE39878.1"/>
    <property type="molecule type" value="Genomic_DNA"/>
</dbReference>
<feature type="region of interest" description="Disordered" evidence="1">
    <location>
        <begin position="143"/>
        <end position="162"/>
    </location>
</feature>
<reference evidence="3 4" key="1">
    <citation type="submission" date="2022-03" db="EMBL/GenBank/DDBJ databases">
        <title>Chryseobacterium sp. isolated from particulate matters in swine house.</title>
        <authorList>
            <person name="Won M."/>
            <person name="Kim S.-J."/>
            <person name="Kwon S.-W."/>
        </authorList>
    </citation>
    <scope>NUCLEOTIDE SEQUENCE [LARGE SCALE GENOMIC DNA]</scope>
    <source>
        <strain evidence="3 4">SC2-2</strain>
    </source>
</reference>
<name>A0ABY4BL02_9FLAO</name>
<evidence type="ECO:0000256" key="2">
    <source>
        <dbReference type="SAM" id="Phobius"/>
    </source>
</evidence>
<protein>
    <submittedName>
        <fullName evidence="3">Uncharacterized protein</fullName>
    </submittedName>
</protein>
<feature type="compositionally biased region" description="Polar residues" evidence="1">
    <location>
        <begin position="146"/>
        <end position="158"/>
    </location>
</feature>
<keyword evidence="4" id="KW-1185">Reference proteome</keyword>
<organism evidence="3 4">
    <name type="scientific">Chryseobacterium suipulveris</name>
    <dbReference type="NCBI Taxonomy" id="2929800"/>
    <lineage>
        <taxon>Bacteria</taxon>
        <taxon>Pseudomonadati</taxon>
        <taxon>Bacteroidota</taxon>
        <taxon>Flavobacteriia</taxon>
        <taxon>Flavobacteriales</taxon>
        <taxon>Weeksellaceae</taxon>
        <taxon>Chryseobacterium group</taxon>
        <taxon>Chryseobacterium</taxon>
    </lineage>
</organism>
<evidence type="ECO:0000256" key="1">
    <source>
        <dbReference type="SAM" id="MobiDB-lite"/>
    </source>
</evidence>
<gene>
    <name evidence="3" type="ORF">MTP09_08050</name>
</gene>
<dbReference type="RefSeq" id="WP_243547741.1">
    <property type="nucleotide sequence ID" value="NZ_CP094532.1"/>
</dbReference>
<evidence type="ECO:0000313" key="4">
    <source>
        <dbReference type="Proteomes" id="UP000831460"/>
    </source>
</evidence>